<dbReference type="GO" id="GO:0016791">
    <property type="term" value="F:phosphatase activity"/>
    <property type="evidence" value="ECO:0007669"/>
    <property type="project" value="TreeGrafter"/>
</dbReference>
<dbReference type="EMBL" id="MSIF01000007">
    <property type="protein sequence ID" value="OLF10311.1"/>
    <property type="molecule type" value="Genomic_DNA"/>
</dbReference>
<proteinExistence type="predicted"/>
<comment type="caution">
    <text evidence="5">The sequence shown here is derived from an EMBL/GenBank/DDBJ whole genome shotgun (WGS) entry which is preliminary data.</text>
</comment>
<keyword evidence="1" id="KW-0378">Hydrolase</keyword>
<dbReference type="RefSeq" id="WP_075134030.1">
    <property type="nucleotide sequence ID" value="NZ_MSIF01000007.1"/>
</dbReference>
<accession>A0A7Z1AXI4</accession>
<feature type="modified residue" description="4-aspartylphosphate" evidence="2">
    <location>
        <position position="70"/>
    </location>
</feature>
<dbReference type="GO" id="GO:0000160">
    <property type="term" value="P:phosphorelay signal transduction system"/>
    <property type="evidence" value="ECO:0007669"/>
    <property type="project" value="InterPro"/>
</dbReference>
<sequence length="405" mass="43848">MAARSGSAHGSRPTDGTDQTRVLLIEDDDGDALLVEELLIDQDSPVDLDRARTLAEAKESLAGAACVLLDLGLPDTHELNGLRWLQENAPQIAVVVLTGLADEHLGEEAVRVGAQDYLVKGQVDGKGLARVIRYAVERERSEELGRQLREAQIYAEENGRLERGLLPSPLVADRSLTVAARYSPGGQRLLLGGDFYDVVETADGWVHTVVGDVCGHGPDEAALGVSMRVAWRTMVLSDRPMTEVLRVVDQVFRHERFKPHLFTTLCVVSISPSRTTARLHLVGHPPPLLLNRDGVAELSAPVRSPVGVGDRDTWPSGEVTLGDDWSLLLYTDGLIDGRVGTQRRRLDVHGLIGLTEAALYAGLHDESLLDEVISRVRELNGGALDDDMAVVVLSWPNGQPPGNPG</sequence>
<dbReference type="Gene3D" id="3.40.50.2300">
    <property type="match status" value="1"/>
</dbReference>
<organism evidence="5 6">
    <name type="scientific">Actinophytocola xinjiangensis</name>
    <dbReference type="NCBI Taxonomy" id="485602"/>
    <lineage>
        <taxon>Bacteria</taxon>
        <taxon>Bacillati</taxon>
        <taxon>Actinomycetota</taxon>
        <taxon>Actinomycetes</taxon>
        <taxon>Pseudonocardiales</taxon>
        <taxon>Pseudonocardiaceae</taxon>
    </lineage>
</organism>
<evidence type="ECO:0000256" key="1">
    <source>
        <dbReference type="ARBA" id="ARBA00022801"/>
    </source>
</evidence>
<dbReference type="PANTHER" id="PTHR43156:SF2">
    <property type="entry name" value="STAGE II SPORULATION PROTEIN E"/>
    <property type="match status" value="1"/>
</dbReference>
<reference evidence="5 6" key="1">
    <citation type="submission" date="2016-12" db="EMBL/GenBank/DDBJ databases">
        <title>The draft genome sequence of Actinophytocola xinjiangensis.</title>
        <authorList>
            <person name="Wang W."/>
            <person name="Yuan L."/>
        </authorList>
    </citation>
    <scope>NUCLEOTIDE SEQUENCE [LARGE SCALE GENOMIC DNA]</scope>
    <source>
        <strain evidence="5 6">CGMCC 4.4663</strain>
    </source>
</reference>
<dbReference type="AlphaFoldDB" id="A0A7Z1AXI4"/>
<dbReference type="OrthoDB" id="5181538at2"/>
<evidence type="ECO:0000313" key="6">
    <source>
        <dbReference type="Proteomes" id="UP000185696"/>
    </source>
</evidence>
<dbReference type="Pfam" id="PF07228">
    <property type="entry name" value="SpoIIE"/>
    <property type="match status" value="1"/>
</dbReference>
<dbReference type="Pfam" id="PF00072">
    <property type="entry name" value="Response_reg"/>
    <property type="match status" value="1"/>
</dbReference>
<evidence type="ECO:0000313" key="5">
    <source>
        <dbReference type="EMBL" id="OLF10311.1"/>
    </source>
</evidence>
<evidence type="ECO:0000259" key="4">
    <source>
        <dbReference type="PROSITE" id="PS50110"/>
    </source>
</evidence>
<dbReference type="SUPFAM" id="SSF52172">
    <property type="entry name" value="CheY-like"/>
    <property type="match status" value="1"/>
</dbReference>
<dbReference type="Gene3D" id="3.60.40.10">
    <property type="entry name" value="PPM-type phosphatase domain"/>
    <property type="match status" value="1"/>
</dbReference>
<dbReference type="InterPro" id="IPR001789">
    <property type="entry name" value="Sig_transdc_resp-reg_receiver"/>
</dbReference>
<dbReference type="InterPro" id="IPR036457">
    <property type="entry name" value="PPM-type-like_dom_sf"/>
</dbReference>
<evidence type="ECO:0000256" key="3">
    <source>
        <dbReference type="SAM" id="MobiDB-lite"/>
    </source>
</evidence>
<feature type="region of interest" description="Disordered" evidence="3">
    <location>
        <begin position="1"/>
        <end position="20"/>
    </location>
</feature>
<dbReference type="CDD" id="cd00156">
    <property type="entry name" value="REC"/>
    <property type="match status" value="1"/>
</dbReference>
<keyword evidence="2" id="KW-0597">Phosphoprotein</keyword>
<dbReference type="InterPro" id="IPR052016">
    <property type="entry name" value="Bact_Sigma-Reg"/>
</dbReference>
<dbReference type="PANTHER" id="PTHR43156">
    <property type="entry name" value="STAGE II SPORULATION PROTEIN E-RELATED"/>
    <property type="match status" value="1"/>
</dbReference>
<evidence type="ECO:0000256" key="2">
    <source>
        <dbReference type="PROSITE-ProRule" id="PRU00169"/>
    </source>
</evidence>
<dbReference type="Proteomes" id="UP000185696">
    <property type="component" value="Unassembled WGS sequence"/>
</dbReference>
<dbReference type="SMART" id="SM00448">
    <property type="entry name" value="REC"/>
    <property type="match status" value="1"/>
</dbReference>
<dbReference type="PROSITE" id="PS50110">
    <property type="entry name" value="RESPONSE_REGULATORY"/>
    <property type="match status" value="1"/>
</dbReference>
<dbReference type="InterPro" id="IPR011006">
    <property type="entry name" value="CheY-like_superfamily"/>
</dbReference>
<dbReference type="InterPro" id="IPR001932">
    <property type="entry name" value="PPM-type_phosphatase-like_dom"/>
</dbReference>
<protein>
    <submittedName>
        <fullName evidence="5">Serine/threonine protein phosphatase</fullName>
    </submittedName>
</protein>
<feature type="domain" description="Response regulatory" evidence="4">
    <location>
        <begin position="21"/>
        <end position="135"/>
    </location>
</feature>
<keyword evidence="6" id="KW-1185">Reference proteome</keyword>
<name>A0A7Z1AXI4_9PSEU</name>
<dbReference type="SMART" id="SM00331">
    <property type="entry name" value="PP2C_SIG"/>
    <property type="match status" value="1"/>
</dbReference>
<gene>
    <name evidence="5" type="ORF">BLA60_17540</name>
</gene>